<comment type="caution">
    <text evidence="3">The sequence shown here is derived from an EMBL/GenBank/DDBJ whole genome shotgun (WGS) entry which is preliminary data.</text>
</comment>
<dbReference type="InterPro" id="IPR000719">
    <property type="entry name" value="Prot_kinase_dom"/>
</dbReference>
<dbReference type="PANTHER" id="PTHR44329:SF214">
    <property type="entry name" value="PROTEIN KINASE DOMAIN-CONTAINING PROTEIN"/>
    <property type="match status" value="1"/>
</dbReference>
<keyword evidence="3" id="KW-0418">Kinase</keyword>
<dbReference type="Pfam" id="PF00069">
    <property type="entry name" value="Pkinase"/>
    <property type="match status" value="1"/>
</dbReference>
<gene>
    <name evidence="3" type="ORF">GN244_ATG10152</name>
    <name evidence="4" type="ORF">GN958_ATG07607</name>
</gene>
<dbReference type="Proteomes" id="UP000704712">
    <property type="component" value="Unassembled WGS sequence"/>
</dbReference>
<proteinExistence type="predicted"/>
<dbReference type="SUPFAM" id="SSF56112">
    <property type="entry name" value="Protein kinase-like (PK-like)"/>
    <property type="match status" value="1"/>
</dbReference>
<dbReference type="GO" id="GO:0005524">
    <property type="term" value="F:ATP binding"/>
    <property type="evidence" value="ECO:0007669"/>
    <property type="project" value="InterPro"/>
</dbReference>
<reference evidence="3" key="1">
    <citation type="submission" date="2020-04" db="EMBL/GenBank/DDBJ databases">
        <title>Hybrid Assembly of Korean Phytophthora infestans isolates.</title>
        <authorList>
            <person name="Prokchorchik M."/>
            <person name="Lee Y."/>
            <person name="Seo J."/>
            <person name="Cho J.-H."/>
            <person name="Park Y.-E."/>
            <person name="Jang D.-C."/>
            <person name="Im J.-S."/>
            <person name="Choi J.-G."/>
            <person name="Park H.-J."/>
            <person name="Lee G.-B."/>
            <person name="Lee Y.-G."/>
            <person name="Hong S.-Y."/>
            <person name="Cho K."/>
            <person name="Sohn K.H."/>
        </authorList>
    </citation>
    <scope>NUCLEOTIDE SEQUENCE</scope>
    <source>
        <strain evidence="3">KR_1_A1</strain>
        <strain evidence="4">KR_2_A2</strain>
    </source>
</reference>
<dbReference type="PROSITE" id="PS00108">
    <property type="entry name" value="PROTEIN_KINASE_ST"/>
    <property type="match status" value="1"/>
</dbReference>
<evidence type="ECO:0000313" key="3">
    <source>
        <dbReference type="EMBL" id="KAF4037707.1"/>
    </source>
</evidence>
<dbReference type="PROSITE" id="PS50011">
    <property type="entry name" value="PROTEIN_KINASE_DOM"/>
    <property type="match status" value="1"/>
</dbReference>
<protein>
    <submittedName>
        <fullName evidence="3">Protein kinase domain</fullName>
    </submittedName>
</protein>
<evidence type="ECO:0000313" key="5">
    <source>
        <dbReference type="Proteomes" id="UP000602510"/>
    </source>
</evidence>
<dbReference type="EMBL" id="WSZM01000234">
    <property type="protein sequence ID" value="KAF4037707.1"/>
    <property type="molecule type" value="Genomic_DNA"/>
</dbReference>
<dbReference type="Proteomes" id="UP000602510">
    <property type="component" value="Unassembled WGS sequence"/>
</dbReference>
<feature type="compositionally biased region" description="Polar residues" evidence="1">
    <location>
        <begin position="46"/>
        <end position="61"/>
    </location>
</feature>
<sequence length="412" mass="46181">MVGIFLFTVTRKRRSRNLEAAEYTDEHSASRVTDTRQKKMLRSGRYGSNRSAKGFGRQSSNFSIGIPTSSGGDDASIDTPVLEASSLSTFKYASVVRTTHDTKLDEWTLWDDYELLSLQLCDRSIMDIQQLGRGGFATVWLVRYRNLQLLASKRLRSDRNTKKNVAAFVEEIKLVANFDHPNIVKFVGAAWTVESDLQMVLEYMDGGDLRRYLSSPTTPTGWTHHKFDIAISIIEALVYLHSFVPPLLHRDVKSKNVLLSSRLKAKLSDFGKSRFRSDSNSMSGGVGTSRWLAPEVIRGDTDYGRSADIYSFGVLLTELDTNRIPYSNIRGPNGRALSDTTIMRRVASGALYSKLRSTCEVQLKKLVKRCLAGNPHKRPAASEVADELRVIQHKMAASLSKQAPWTTDFIGR</sequence>
<evidence type="ECO:0000259" key="2">
    <source>
        <dbReference type="PROSITE" id="PS50011"/>
    </source>
</evidence>
<accession>A0A833S171</accession>
<dbReference type="InterPro" id="IPR011009">
    <property type="entry name" value="Kinase-like_dom_sf"/>
</dbReference>
<evidence type="ECO:0000313" key="4">
    <source>
        <dbReference type="EMBL" id="KAF4143246.1"/>
    </source>
</evidence>
<organism evidence="3 5">
    <name type="scientific">Phytophthora infestans</name>
    <name type="common">Potato late blight agent</name>
    <name type="synonym">Botrytis infestans</name>
    <dbReference type="NCBI Taxonomy" id="4787"/>
    <lineage>
        <taxon>Eukaryota</taxon>
        <taxon>Sar</taxon>
        <taxon>Stramenopiles</taxon>
        <taxon>Oomycota</taxon>
        <taxon>Peronosporomycetes</taxon>
        <taxon>Peronosporales</taxon>
        <taxon>Peronosporaceae</taxon>
        <taxon>Phytophthora</taxon>
    </lineage>
</organism>
<dbReference type="Gene3D" id="1.10.510.10">
    <property type="entry name" value="Transferase(Phosphotransferase) domain 1"/>
    <property type="match status" value="1"/>
</dbReference>
<dbReference type="AlphaFoldDB" id="A0A833S171"/>
<feature type="region of interest" description="Disordered" evidence="1">
    <location>
        <begin position="29"/>
        <end position="61"/>
    </location>
</feature>
<dbReference type="InterPro" id="IPR051681">
    <property type="entry name" value="Ser/Thr_Kinases-Pseudokinases"/>
</dbReference>
<dbReference type="EMBL" id="JAACNO010001059">
    <property type="protein sequence ID" value="KAF4143246.1"/>
    <property type="molecule type" value="Genomic_DNA"/>
</dbReference>
<name>A0A833S171_PHYIN</name>
<evidence type="ECO:0000256" key="1">
    <source>
        <dbReference type="SAM" id="MobiDB-lite"/>
    </source>
</evidence>
<dbReference type="SMART" id="SM00220">
    <property type="entry name" value="S_TKc"/>
    <property type="match status" value="1"/>
</dbReference>
<feature type="domain" description="Protein kinase" evidence="2">
    <location>
        <begin position="125"/>
        <end position="396"/>
    </location>
</feature>
<keyword evidence="5" id="KW-1185">Reference proteome</keyword>
<dbReference type="InterPro" id="IPR008271">
    <property type="entry name" value="Ser/Thr_kinase_AS"/>
</dbReference>
<dbReference type="PANTHER" id="PTHR44329">
    <property type="entry name" value="SERINE/THREONINE-PROTEIN KINASE TNNI3K-RELATED"/>
    <property type="match status" value="1"/>
</dbReference>
<dbReference type="GO" id="GO:0004674">
    <property type="term" value="F:protein serine/threonine kinase activity"/>
    <property type="evidence" value="ECO:0007669"/>
    <property type="project" value="TreeGrafter"/>
</dbReference>
<keyword evidence="3" id="KW-0808">Transferase</keyword>